<feature type="domain" description="Acyclic terpene utilisation N-terminal" evidence="1">
    <location>
        <begin position="14"/>
        <end position="458"/>
    </location>
</feature>
<protein>
    <recommendedName>
        <fullName evidence="1">Acyclic terpene utilisation N-terminal domain-containing protein</fullName>
    </recommendedName>
</protein>
<dbReference type="PANTHER" id="PTHR47708:SF2">
    <property type="entry name" value="SI:CH73-132F6.5"/>
    <property type="match status" value="1"/>
</dbReference>
<evidence type="ECO:0000313" key="3">
    <source>
        <dbReference type="Proteomes" id="UP000697995"/>
    </source>
</evidence>
<evidence type="ECO:0000313" key="2">
    <source>
        <dbReference type="EMBL" id="MBK1657095.1"/>
    </source>
</evidence>
<proteinExistence type="predicted"/>
<keyword evidence="3" id="KW-1185">Reference proteome</keyword>
<dbReference type="Proteomes" id="UP000697995">
    <property type="component" value="Unassembled WGS sequence"/>
</dbReference>
<reference evidence="2 3" key="1">
    <citation type="journal article" date="2020" name="Microorganisms">
        <title>Osmotic Adaptation and Compatible Solute Biosynthesis of Phototrophic Bacteria as Revealed from Genome Analyses.</title>
        <authorList>
            <person name="Imhoff J.F."/>
            <person name="Rahn T."/>
            <person name="Kunzel S."/>
            <person name="Keller A."/>
            <person name="Neulinger S.C."/>
        </authorList>
    </citation>
    <scope>NUCLEOTIDE SEQUENCE [LARGE SCALE GENOMIC DNA]</scope>
    <source>
        <strain evidence="2 3">DSM 15382</strain>
    </source>
</reference>
<dbReference type="Pfam" id="PF07287">
    <property type="entry name" value="AtuA"/>
    <property type="match status" value="1"/>
</dbReference>
<accession>A0ABS1CRY0</accession>
<comment type="caution">
    <text evidence="2">The sequence shown here is derived from an EMBL/GenBank/DDBJ whole genome shotgun (WGS) entry which is preliminary data.</text>
</comment>
<sequence length="473" mass="50590">MRRNGGTILDTFLVGNGGGFSGDRVDAPIPVMRSLVARGLPAALFFETLGERTVALAQLERRRDPELGYEPMLERLLEPVLRDAVTHRIPILGNFGAANPPAAGRLVARLAMRLGLPECRIAVVTGDDVTTSIALDQLPVHEADDSLDMKSARLVSANAYIGAEPLVEALRQGADVVVAGRTSDPALAIAPLAHHFGWDFGDWERLAVGAACGHLLECGSQVTGGVFWDPGCKDIPDPWNIGFPIAEVSAEGGLVITKPEDTGGVVDLRTVKEQLLYELHDPARYVTPDVVLDITGCAAEQVGKDRVALRGMRGHSRPDTLKVTACFEGTWLGEGEVSVAGPNALARAKATAEVLHRRLAMRGLPVRARVDLIGVASVHDSDDGALWRGYQGPEPPEVRIRLAAEGSDRDAVDQAAREVLALLCCGTAGTGGARWRLTPRILTRSYLVLRERVPTHVVVKAAREMATATSLAR</sequence>
<organism evidence="2 3">
    <name type="scientific">Paracraurococcus ruber</name>
    <dbReference type="NCBI Taxonomy" id="77675"/>
    <lineage>
        <taxon>Bacteria</taxon>
        <taxon>Pseudomonadati</taxon>
        <taxon>Pseudomonadota</taxon>
        <taxon>Alphaproteobacteria</taxon>
        <taxon>Acetobacterales</taxon>
        <taxon>Roseomonadaceae</taxon>
        <taxon>Paracraurococcus</taxon>
    </lineage>
</organism>
<dbReference type="EMBL" id="NRSG01000009">
    <property type="protein sequence ID" value="MBK1657095.1"/>
    <property type="molecule type" value="Genomic_DNA"/>
</dbReference>
<dbReference type="InterPro" id="IPR010839">
    <property type="entry name" value="AtuA_N"/>
</dbReference>
<gene>
    <name evidence="2" type="ORF">CKO45_02480</name>
</gene>
<name>A0ABS1CRY0_9PROT</name>
<evidence type="ECO:0000259" key="1">
    <source>
        <dbReference type="Pfam" id="PF07287"/>
    </source>
</evidence>
<dbReference type="PANTHER" id="PTHR47708">
    <property type="match status" value="1"/>
</dbReference>